<evidence type="ECO:0000313" key="10">
    <source>
        <dbReference type="Proteomes" id="UP000239772"/>
    </source>
</evidence>
<dbReference type="GO" id="GO:0022857">
    <property type="term" value="F:transmembrane transporter activity"/>
    <property type="evidence" value="ECO:0007669"/>
    <property type="project" value="InterPro"/>
</dbReference>
<feature type="domain" description="Major facilitator superfamily (MFS) profile" evidence="8">
    <location>
        <begin position="22"/>
        <end position="481"/>
    </location>
</feature>
<dbReference type="FunFam" id="1.20.1720.10:FF:000004">
    <property type="entry name" value="EmrB/QacA family drug resistance transporter"/>
    <property type="match status" value="1"/>
</dbReference>
<dbReference type="Proteomes" id="UP000239772">
    <property type="component" value="Unassembled WGS sequence"/>
</dbReference>
<evidence type="ECO:0000256" key="5">
    <source>
        <dbReference type="ARBA" id="ARBA00022989"/>
    </source>
</evidence>
<sequence>MNVAAAPELTRPVLSHEEIRRIIFGILIAMFLAALDQTIVATALPTIGRELGDAELLSWIVTAYLVTATAITPLYGKVSDIAGRRPTMLVGITVFVIGSAACALAPNMLGLILARGLQGLGGGGLISMAQTIIGDMVPPKERGRYQVYIASVFVSSSLAGPVLGGFFAEHLHWSIIFWINLPLGVLAFLSVNRALKRLPQHNRRHALDVFGAVLMIVATTLLLMALNWGGIRFPWTSTPIMGLLAAAAVGWAAFGLRMMTASEPLIPVALFTNGVVLNGTLAACFGMGAFIGLTIYTPVYLEIVQGLSASDSGLALIPLMIGTVTGATISGRAMAKVVHYKRLPLGGLVVAIAATLLLAIEGESLPFALMEVIFAVISIGLGTLLPVTTVAIQNAVPLHQLGTATASMNFFRSLGGSLLVAVFGAILLAGGIVGGLHGPAAGVESAPHSPAAVAAFRTMFEAAAAALAVALLFLVVMEERPLRGRAAPTPVAD</sequence>
<feature type="transmembrane region" description="Helical" evidence="7">
    <location>
        <begin position="413"/>
        <end position="434"/>
    </location>
</feature>
<dbReference type="AlphaFoldDB" id="A0A2T1HV38"/>
<feature type="transmembrane region" description="Helical" evidence="7">
    <location>
        <begin position="173"/>
        <end position="195"/>
    </location>
</feature>
<feature type="transmembrane region" description="Helical" evidence="7">
    <location>
        <begin position="88"/>
        <end position="106"/>
    </location>
</feature>
<dbReference type="Gene3D" id="1.20.1720.10">
    <property type="entry name" value="Multidrug resistance protein D"/>
    <property type="match status" value="1"/>
</dbReference>
<evidence type="ECO:0000256" key="3">
    <source>
        <dbReference type="ARBA" id="ARBA00022475"/>
    </source>
</evidence>
<feature type="transmembrane region" description="Helical" evidence="7">
    <location>
        <begin position="56"/>
        <end position="76"/>
    </location>
</feature>
<dbReference type="PANTHER" id="PTHR23501:SF197">
    <property type="entry name" value="COMD"/>
    <property type="match status" value="1"/>
</dbReference>
<feature type="transmembrane region" description="Helical" evidence="7">
    <location>
        <begin position="112"/>
        <end position="133"/>
    </location>
</feature>
<keyword evidence="6 7" id="KW-0472">Membrane</keyword>
<dbReference type="InterPro" id="IPR020846">
    <property type="entry name" value="MFS_dom"/>
</dbReference>
<dbReference type="PANTHER" id="PTHR23501">
    <property type="entry name" value="MAJOR FACILITATOR SUPERFAMILY"/>
    <property type="match status" value="1"/>
</dbReference>
<dbReference type="InterPro" id="IPR036259">
    <property type="entry name" value="MFS_trans_sf"/>
</dbReference>
<dbReference type="EMBL" id="PVZS01000007">
    <property type="protein sequence ID" value="PSC05488.1"/>
    <property type="molecule type" value="Genomic_DNA"/>
</dbReference>
<dbReference type="SUPFAM" id="SSF103473">
    <property type="entry name" value="MFS general substrate transporter"/>
    <property type="match status" value="1"/>
</dbReference>
<name>A0A2T1HV38_9HYPH</name>
<keyword evidence="5 7" id="KW-1133">Transmembrane helix</keyword>
<dbReference type="Pfam" id="PF07690">
    <property type="entry name" value="MFS_1"/>
    <property type="match status" value="1"/>
</dbReference>
<feature type="transmembrane region" description="Helical" evidence="7">
    <location>
        <begin position="268"/>
        <end position="293"/>
    </location>
</feature>
<proteinExistence type="predicted"/>
<evidence type="ECO:0000256" key="7">
    <source>
        <dbReference type="SAM" id="Phobius"/>
    </source>
</evidence>
<comment type="caution">
    <text evidence="9">The sequence shown here is derived from an EMBL/GenBank/DDBJ whole genome shotgun (WGS) entry which is preliminary data.</text>
</comment>
<comment type="subcellular location">
    <subcellularLocation>
        <location evidence="1">Cell membrane</location>
        <topology evidence="1">Multi-pass membrane protein</topology>
    </subcellularLocation>
</comment>
<evidence type="ECO:0000313" key="9">
    <source>
        <dbReference type="EMBL" id="PSC05488.1"/>
    </source>
</evidence>
<evidence type="ECO:0000256" key="4">
    <source>
        <dbReference type="ARBA" id="ARBA00022692"/>
    </source>
</evidence>
<dbReference type="OrthoDB" id="9812221at2"/>
<dbReference type="PROSITE" id="PS50850">
    <property type="entry name" value="MFS"/>
    <property type="match status" value="1"/>
</dbReference>
<keyword evidence="10" id="KW-1185">Reference proteome</keyword>
<evidence type="ECO:0000256" key="6">
    <source>
        <dbReference type="ARBA" id="ARBA00023136"/>
    </source>
</evidence>
<evidence type="ECO:0000256" key="1">
    <source>
        <dbReference type="ARBA" id="ARBA00004651"/>
    </source>
</evidence>
<reference evidence="10" key="1">
    <citation type="submission" date="2018-03" db="EMBL/GenBank/DDBJ databases">
        <authorList>
            <person name="Sun L."/>
            <person name="Liu H."/>
            <person name="Chen W."/>
            <person name="Huang K."/>
            <person name="Liu W."/>
            <person name="Gao X."/>
        </authorList>
    </citation>
    <scope>NUCLEOTIDE SEQUENCE [LARGE SCALE GENOMIC DNA]</scope>
    <source>
        <strain evidence="10">SH9</strain>
    </source>
</reference>
<keyword evidence="2" id="KW-0813">Transport</keyword>
<keyword evidence="3" id="KW-1003">Cell membrane</keyword>
<organism evidence="9 10">
    <name type="scientific">Alsobacter soli</name>
    <dbReference type="NCBI Taxonomy" id="2109933"/>
    <lineage>
        <taxon>Bacteria</taxon>
        <taxon>Pseudomonadati</taxon>
        <taxon>Pseudomonadota</taxon>
        <taxon>Alphaproteobacteria</taxon>
        <taxon>Hyphomicrobiales</taxon>
        <taxon>Alsobacteraceae</taxon>
        <taxon>Alsobacter</taxon>
    </lineage>
</organism>
<evidence type="ECO:0000256" key="2">
    <source>
        <dbReference type="ARBA" id="ARBA00022448"/>
    </source>
</evidence>
<dbReference type="GO" id="GO:0005886">
    <property type="term" value="C:plasma membrane"/>
    <property type="evidence" value="ECO:0007669"/>
    <property type="project" value="UniProtKB-SubCell"/>
</dbReference>
<keyword evidence="4 7" id="KW-0812">Transmembrane</keyword>
<gene>
    <name evidence="9" type="ORF">SLNSH_07810</name>
</gene>
<feature type="transmembrane region" description="Helical" evidence="7">
    <location>
        <begin position="145"/>
        <end position="167"/>
    </location>
</feature>
<feature type="transmembrane region" description="Helical" evidence="7">
    <location>
        <begin position="372"/>
        <end position="392"/>
    </location>
</feature>
<feature type="transmembrane region" description="Helical" evidence="7">
    <location>
        <begin position="454"/>
        <end position="476"/>
    </location>
</feature>
<feature type="transmembrane region" description="Helical" evidence="7">
    <location>
        <begin position="238"/>
        <end position="256"/>
    </location>
</feature>
<evidence type="ECO:0000259" key="8">
    <source>
        <dbReference type="PROSITE" id="PS50850"/>
    </source>
</evidence>
<accession>A0A2T1HV38</accession>
<dbReference type="RefSeq" id="WP_106336125.1">
    <property type="nucleotide sequence ID" value="NZ_PVZS01000007.1"/>
</dbReference>
<protein>
    <submittedName>
        <fullName evidence="9">MFS transporter</fullName>
    </submittedName>
</protein>
<feature type="transmembrane region" description="Helical" evidence="7">
    <location>
        <begin position="343"/>
        <end position="360"/>
    </location>
</feature>
<dbReference type="InterPro" id="IPR011701">
    <property type="entry name" value="MFS"/>
</dbReference>
<dbReference type="CDD" id="cd17502">
    <property type="entry name" value="MFS_Azr1_MDR_like"/>
    <property type="match status" value="1"/>
</dbReference>
<feature type="transmembrane region" description="Helical" evidence="7">
    <location>
        <begin position="207"/>
        <end position="226"/>
    </location>
</feature>
<feature type="transmembrane region" description="Helical" evidence="7">
    <location>
        <begin position="21"/>
        <end position="44"/>
    </location>
</feature>
<dbReference type="Gene3D" id="1.20.1250.20">
    <property type="entry name" value="MFS general substrate transporter like domains"/>
    <property type="match status" value="1"/>
</dbReference>
<feature type="transmembrane region" description="Helical" evidence="7">
    <location>
        <begin position="313"/>
        <end position="331"/>
    </location>
</feature>